<comment type="caution">
    <text evidence="3">The sequence shown here is derived from an EMBL/GenBank/DDBJ whole genome shotgun (WGS) entry which is preliminary data.</text>
</comment>
<evidence type="ECO:0000256" key="1">
    <source>
        <dbReference type="SAM" id="Phobius"/>
    </source>
</evidence>
<evidence type="ECO:0000313" key="4">
    <source>
        <dbReference type="Proteomes" id="UP001175227"/>
    </source>
</evidence>
<keyword evidence="2" id="KW-0732">Signal</keyword>
<keyword evidence="1" id="KW-0812">Transmembrane</keyword>
<name>A0AA39UAY8_9AGAR</name>
<keyword evidence="1" id="KW-0472">Membrane</keyword>
<dbReference type="PANTHER" id="PTHR35043">
    <property type="entry name" value="TRANSCRIPTION FACTOR DOMAIN-CONTAINING PROTEIN"/>
    <property type="match status" value="1"/>
</dbReference>
<feature type="signal peptide" evidence="2">
    <location>
        <begin position="1"/>
        <end position="24"/>
    </location>
</feature>
<protein>
    <submittedName>
        <fullName evidence="3">Uncharacterized protein</fullName>
    </submittedName>
</protein>
<dbReference type="Proteomes" id="UP001175227">
    <property type="component" value="Unassembled WGS sequence"/>
</dbReference>
<organism evidence="3 4">
    <name type="scientific">Armillaria novae-zelandiae</name>
    <dbReference type="NCBI Taxonomy" id="153914"/>
    <lineage>
        <taxon>Eukaryota</taxon>
        <taxon>Fungi</taxon>
        <taxon>Dikarya</taxon>
        <taxon>Basidiomycota</taxon>
        <taxon>Agaricomycotina</taxon>
        <taxon>Agaricomycetes</taxon>
        <taxon>Agaricomycetidae</taxon>
        <taxon>Agaricales</taxon>
        <taxon>Marasmiineae</taxon>
        <taxon>Physalacriaceae</taxon>
        <taxon>Armillaria</taxon>
    </lineage>
</organism>
<proteinExistence type="predicted"/>
<feature type="transmembrane region" description="Helical" evidence="1">
    <location>
        <begin position="320"/>
        <end position="342"/>
    </location>
</feature>
<accession>A0AA39UAY8</accession>
<dbReference type="AlphaFoldDB" id="A0AA39UAY8"/>
<dbReference type="PANTHER" id="PTHR35043:SF7">
    <property type="entry name" value="TRANSCRIPTION FACTOR DOMAIN-CONTAINING PROTEIN"/>
    <property type="match status" value="1"/>
</dbReference>
<evidence type="ECO:0000256" key="2">
    <source>
        <dbReference type="SAM" id="SignalP"/>
    </source>
</evidence>
<feature type="chain" id="PRO_5041359551" evidence="2">
    <location>
        <begin position="25"/>
        <end position="476"/>
    </location>
</feature>
<gene>
    <name evidence="3" type="ORF">IW261DRAFT_1492505</name>
</gene>
<keyword evidence="4" id="KW-1185">Reference proteome</keyword>
<reference evidence="3" key="1">
    <citation type="submission" date="2023-06" db="EMBL/GenBank/DDBJ databases">
        <authorList>
            <consortium name="Lawrence Berkeley National Laboratory"/>
            <person name="Ahrendt S."/>
            <person name="Sahu N."/>
            <person name="Indic B."/>
            <person name="Wong-Bajracharya J."/>
            <person name="Merenyi Z."/>
            <person name="Ke H.-M."/>
            <person name="Monk M."/>
            <person name="Kocsube S."/>
            <person name="Drula E."/>
            <person name="Lipzen A."/>
            <person name="Balint B."/>
            <person name="Henrissat B."/>
            <person name="Andreopoulos B."/>
            <person name="Martin F.M."/>
            <person name="Harder C.B."/>
            <person name="Rigling D."/>
            <person name="Ford K.L."/>
            <person name="Foster G.D."/>
            <person name="Pangilinan J."/>
            <person name="Papanicolaou A."/>
            <person name="Barry K."/>
            <person name="LaButti K."/>
            <person name="Viragh M."/>
            <person name="Koriabine M."/>
            <person name="Yan M."/>
            <person name="Riley R."/>
            <person name="Champramary S."/>
            <person name="Plett K.L."/>
            <person name="Tsai I.J."/>
            <person name="Slot J."/>
            <person name="Sipos G."/>
            <person name="Plett J."/>
            <person name="Nagy L.G."/>
            <person name="Grigoriev I.V."/>
        </authorList>
    </citation>
    <scope>NUCLEOTIDE SEQUENCE</scope>
    <source>
        <strain evidence="3">ICMP 16352</strain>
    </source>
</reference>
<dbReference type="EMBL" id="JAUEPR010000022">
    <property type="protein sequence ID" value="KAK0475709.1"/>
    <property type="molecule type" value="Genomic_DNA"/>
</dbReference>
<evidence type="ECO:0000313" key="3">
    <source>
        <dbReference type="EMBL" id="KAK0475709.1"/>
    </source>
</evidence>
<keyword evidence="1" id="KW-1133">Transmembrane helix</keyword>
<feature type="transmembrane region" description="Helical" evidence="1">
    <location>
        <begin position="432"/>
        <end position="454"/>
    </location>
</feature>
<feature type="transmembrane region" description="Helical" evidence="1">
    <location>
        <begin position="349"/>
        <end position="366"/>
    </location>
</feature>
<sequence>MCSLERVKLMLIAILAPEATVGWAIRQFLVARKVRACKTFIAWFHTPMGGFYYGKNERLVTLKDVPNLLESLAKVRAVDIKEKSKGDALSKTIVVLQISWFVVQCCARAAQKLPITLLEMSALAFAVLSITSYVAWWEKPVDVLYQICLEEYSSMDTDQDGCTLYKVDVPSNVDLEPTAALSPARTNDDPDKFLRVNGSNPIELLPLPNTASFNSTTGYSSGWPHNSPAIDASALKGPASPPRPTVFTEPSLLKSCFKTAHHFGKRALPTFSDILNSVMGLIFGDDIVDRRILTAATGAAGMSCCDGGTTTEDNDFTVRLLAVFYVGGLFGAIHCAAWSFNFPSHAEMVLWRTASLAIIIGLVYGIGTTLSIRRRLFILLIALSSRILRKVPERRRISASTTKIFSSYDTSDYISLKNSSIFNTLKDYVSSFLSVLAIVIYIVARVTLIILALLQLRSLPPLALRTVNWTTAIPHI</sequence>